<evidence type="ECO:0000313" key="3">
    <source>
        <dbReference type="EMBL" id="EEP82382.1"/>
    </source>
</evidence>
<name>C4JYJ6_UNCRE</name>
<dbReference type="FunCoup" id="C4JYJ6">
    <property type="interactions" value="50"/>
</dbReference>
<proteinExistence type="inferred from homology"/>
<feature type="domain" description="Allantoicase" evidence="2">
    <location>
        <begin position="100"/>
        <end position="122"/>
    </location>
</feature>
<dbReference type="RefSeq" id="XP_002582474.1">
    <property type="nucleotide sequence ID" value="XM_002582428.1"/>
</dbReference>
<dbReference type="PANTHER" id="PTHR12045">
    <property type="entry name" value="ALLANTOICASE"/>
    <property type="match status" value="1"/>
</dbReference>
<dbReference type="HOGENOM" id="CLU_038797_0_0_1"/>
<organism evidence="3 4">
    <name type="scientific">Uncinocarpus reesii (strain UAMH 1704)</name>
    <dbReference type="NCBI Taxonomy" id="336963"/>
    <lineage>
        <taxon>Eukaryota</taxon>
        <taxon>Fungi</taxon>
        <taxon>Dikarya</taxon>
        <taxon>Ascomycota</taxon>
        <taxon>Pezizomycotina</taxon>
        <taxon>Eurotiomycetes</taxon>
        <taxon>Eurotiomycetidae</taxon>
        <taxon>Onygenales</taxon>
        <taxon>Onygenaceae</taxon>
        <taxon>Uncinocarpus</taxon>
    </lineage>
</organism>
<dbReference type="GO" id="GO:0000256">
    <property type="term" value="P:allantoin catabolic process"/>
    <property type="evidence" value="ECO:0007669"/>
    <property type="project" value="EnsemblFungi"/>
</dbReference>
<dbReference type="Pfam" id="PF03561">
    <property type="entry name" value="Allantoicase"/>
    <property type="match status" value="3"/>
</dbReference>
<gene>
    <name evidence="3" type="ORF">UREG_07247</name>
</gene>
<dbReference type="InterPro" id="IPR005164">
    <property type="entry name" value="Allantoicase"/>
</dbReference>
<dbReference type="PANTHER" id="PTHR12045:SF3">
    <property type="entry name" value="INACTIVE ALLANTOICASE-RELATED"/>
    <property type="match status" value="1"/>
</dbReference>
<dbReference type="Proteomes" id="UP000002058">
    <property type="component" value="Unassembled WGS sequence"/>
</dbReference>
<evidence type="ECO:0000313" key="4">
    <source>
        <dbReference type="Proteomes" id="UP000002058"/>
    </source>
</evidence>
<dbReference type="GeneID" id="8438792"/>
<dbReference type="STRING" id="336963.C4JYJ6"/>
<dbReference type="InterPro" id="IPR008979">
    <property type="entry name" value="Galactose-bd-like_sf"/>
</dbReference>
<dbReference type="EMBL" id="CH476619">
    <property type="protein sequence ID" value="EEP82382.1"/>
    <property type="molecule type" value="Genomic_DNA"/>
</dbReference>
<evidence type="ECO:0000256" key="1">
    <source>
        <dbReference type="ARBA" id="ARBA00009242"/>
    </source>
</evidence>
<evidence type="ECO:0000259" key="2">
    <source>
        <dbReference type="Pfam" id="PF03561"/>
    </source>
</evidence>
<dbReference type="SUPFAM" id="SSF49785">
    <property type="entry name" value="Galactose-binding domain-like"/>
    <property type="match status" value="2"/>
</dbReference>
<protein>
    <recommendedName>
        <fullName evidence="2">Allantoicase domain-containing protein</fullName>
    </recommendedName>
</protein>
<keyword evidence="4" id="KW-1185">Reference proteome</keyword>
<dbReference type="Gene3D" id="2.60.120.260">
    <property type="entry name" value="Galactose-binding domain-like"/>
    <property type="match status" value="3"/>
</dbReference>
<feature type="domain" description="Allantoicase" evidence="2">
    <location>
        <begin position="145"/>
        <end position="292"/>
    </location>
</feature>
<dbReference type="OrthoDB" id="10266039at2759"/>
<dbReference type="InterPro" id="IPR015908">
    <property type="entry name" value="Allantoicase_dom"/>
</dbReference>
<comment type="similarity">
    <text evidence="1">Belongs to the allantoicase family.</text>
</comment>
<dbReference type="AlphaFoldDB" id="C4JYJ6"/>
<dbReference type="GO" id="GO:0004037">
    <property type="term" value="F:allantoicase activity"/>
    <property type="evidence" value="ECO:0007669"/>
    <property type="project" value="EnsemblFungi"/>
</dbReference>
<dbReference type="VEuPathDB" id="FungiDB:UREG_07247"/>
<dbReference type="KEGG" id="ure:UREG_07247"/>
<dbReference type="eggNOG" id="KOG4145">
    <property type="taxonomic scope" value="Eukaryota"/>
</dbReference>
<feature type="domain" description="Allantoicase" evidence="2">
    <location>
        <begin position="27"/>
        <end position="86"/>
    </location>
</feature>
<dbReference type="InParanoid" id="C4JYJ6"/>
<accession>C4JYJ6</accession>
<dbReference type="OMA" id="ANDSAWR"/>
<sequence>METITDPSCIDRRFAKTTNLASAALNASILACSNEFFAAAANLLTPAAPVHRPGLFVHSGRLPFDWAIVKLGVRSAVIEGVEIDTRALCPPTTGDKRLCLLHVRLRMYPDGGIARLRLYGHALPPSLPVTITSTPLEELSSALYGALVTAASNQHFTPAANLLLPGRGINMGDGWETARSRRPGHVDWAVVRLALPGSVERIVVDTKDFRGNFPQAVRVHGIACSGPEDPAHDHPDWVEVVSGDRPCRADAEHVFDGDDLAPATRSVTGFTHLKLTMVPDGGIKRFRAFGRRKKNKCKSRRINQVIMASWFFAATSNDKTRRCNNISDHPRP</sequence>
<reference evidence="4" key="1">
    <citation type="journal article" date="2009" name="Genome Res.">
        <title>Comparative genomic analyses of the human fungal pathogens Coccidioides and their relatives.</title>
        <authorList>
            <person name="Sharpton T.J."/>
            <person name="Stajich J.E."/>
            <person name="Rounsley S.D."/>
            <person name="Gardner M.J."/>
            <person name="Wortman J.R."/>
            <person name="Jordar V.S."/>
            <person name="Maiti R."/>
            <person name="Kodira C.D."/>
            <person name="Neafsey D.E."/>
            <person name="Zeng Q."/>
            <person name="Hung C.-Y."/>
            <person name="McMahan C."/>
            <person name="Muszewska A."/>
            <person name="Grynberg M."/>
            <person name="Mandel M.A."/>
            <person name="Kellner E.M."/>
            <person name="Barker B.M."/>
            <person name="Galgiani J.N."/>
            <person name="Orbach M.J."/>
            <person name="Kirkland T.N."/>
            <person name="Cole G.T."/>
            <person name="Henn M.R."/>
            <person name="Birren B.W."/>
            <person name="Taylor J.W."/>
        </authorList>
    </citation>
    <scope>NUCLEOTIDE SEQUENCE [LARGE SCALE GENOMIC DNA]</scope>
    <source>
        <strain evidence="4">UAMH 1704</strain>
    </source>
</reference>
<dbReference type="PIRSF" id="PIRSF016516">
    <property type="entry name" value="Allantoicase"/>
    <property type="match status" value="1"/>
</dbReference>